<protein>
    <submittedName>
        <fullName evidence="4">Porin family protein</fullName>
    </submittedName>
</protein>
<evidence type="ECO:0000313" key="5">
    <source>
        <dbReference type="Proteomes" id="UP001169069"/>
    </source>
</evidence>
<feature type="signal peptide" evidence="2">
    <location>
        <begin position="1"/>
        <end position="19"/>
    </location>
</feature>
<dbReference type="Pfam" id="PF13505">
    <property type="entry name" value="OMP_b-brl"/>
    <property type="match status" value="1"/>
</dbReference>
<dbReference type="EMBL" id="JAQIBD010000001">
    <property type="protein sequence ID" value="MDM5270971.1"/>
    <property type="molecule type" value="Genomic_DNA"/>
</dbReference>
<dbReference type="Gene3D" id="2.40.160.20">
    <property type="match status" value="1"/>
</dbReference>
<proteinExistence type="predicted"/>
<evidence type="ECO:0000313" key="4">
    <source>
        <dbReference type="EMBL" id="MDM5270971.1"/>
    </source>
</evidence>
<keyword evidence="5" id="KW-1185">Reference proteome</keyword>
<comment type="caution">
    <text evidence="4">The sequence shown here is derived from an EMBL/GenBank/DDBJ whole genome shotgun (WGS) entry which is preliminary data.</text>
</comment>
<evidence type="ECO:0000256" key="1">
    <source>
        <dbReference type="ARBA" id="ARBA00022729"/>
    </source>
</evidence>
<organism evidence="4 5">
    <name type="scientific">Sulfurovum zhangzhouensis</name>
    <dbReference type="NCBI Taxonomy" id="3019067"/>
    <lineage>
        <taxon>Bacteria</taxon>
        <taxon>Pseudomonadati</taxon>
        <taxon>Campylobacterota</taxon>
        <taxon>Epsilonproteobacteria</taxon>
        <taxon>Campylobacterales</taxon>
        <taxon>Sulfurovaceae</taxon>
        <taxon>Sulfurovum</taxon>
    </lineage>
</organism>
<dbReference type="RefSeq" id="WP_289412249.1">
    <property type="nucleotide sequence ID" value="NZ_JAQIBD010000001.1"/>
</dbReference>
<feature type="chain" id="PRO_5045880444" evidence="2">
    <location>
        <begin position="20"/>
        <end position="205"/>
    </location>
</feature>
<gene>
    <name evidence="4" type="ORF">PGH07_02120</name>
</gene>
<feature type="domain" description="Outer membrane protein beta-barrel" evidence="3">
    <location>
        <begin position="39"/>
        <end position="205"/>
    </location>
</feature>
<keyword evidence="1 2" id="KW-0732">Signal</keyword>
<sequence length="205" mass="22726">MKKMFLPFAMVAASNLVMAGGDLQEAVEPVVNVPAVVEEASDNNFYVGVGIAAVSARAADVTPNLFQATKEQDRLGNVDLLAGYEFHRHFAIEGRYTTSFTHDDYTKMRGWSLFAKPKYPVTEDFTVYGLLGYGNVELEESNGSGIEMDESSFQWGLGLSYMFNESFDFFADYKFLANDLDGVIYQGIPTNVSVDSFTVGVIYKF</sequence>
<dbReference type="SUPFAM" id="SSF56925">
    <property type="entry name" value="OMPA-like"/>
    <property type="match status" value="1"/>
</dbReference>
<dbReference type="InterPro" id="IPR027385">
    <property type="entry name" value="Beta-barrel_OMP"/>
</dbReference>
<evidence type="ECO:0000256" key="2">
    <source>
        <dbReference type="SAM" id="SignalP"/>
    </source>
</evidence>
<name>A0ABT7QVW6_9BACT</name>
<dbReference type="Proteomes" id="UP001169069">
    <property type="component" value="Unassembled WGS sequence"/>
</dbReference>
<evidence type="ECO:0000259" key="3">
    <source>
        <dbReference type="Pfam" id="PF13505"/>
    </source>
</evidence>
<dbReference type="InterPro" id="IPR011250">
    <property type="entry name" value="OMP/PagP_B-barrel"/>
</dbReference>
<reference evidence="4" key="1">
    <citation type="submission" date="2023-01" db="EMBL/GenBank/DDBJ databases">
        <title>Sulfurovum sp. zt1-1 genome assembly.</title>
        <authorList>
            <person name="Wang J."/>
        </authorList>
    </citation>
    <scope>NUCLEOTIDE SEQUENCE</scope>
    <source>
        <strain evidence="4">Zt1-1</strain>
    </source>
</reference>
<accession>A0ABT7QVW6</accession>